<dbReference type="STRING" id="1798553.A3H70_05475"/>
<dbReference type="PROSITE" id="PS00893">
    <property type="entry name" value="NUDIX_BOX"/>
    <property type="match status" value="1"/>
</dbReference>
<name>A0A1G2BVJ3_9BACT</name>
<dbReference type="EMBL" id="MHKO01000006">
    <property type="protein sequence ID" value="OGY93061.1"/>
    <property type="molecule type" value="Genomic_DNA"/>
</dbReference>
<gene>
    <name evidence="4" type="ORF">A3H70_05475</name>
</gene>
<dbReference type="SUPFAM" id="SSF55811">
    <property type="entry name" value="Nudix"/>
    <property type="match status" value="1"/>
</dbReference>
<evidence type="ECO:0000313" key="5">
    <source>
        <dbReference type="Proteomes" id="UP000178109"/>
    </source>
</evidence>
<keyword evidence="2" id="KW-0378">Hydrolase</keyword>
<dbReference type="Pfam" id="PF00293">
    <property type="entry name" value="NUDIX"/>
    <property type="match status" value="1"/>
</dbReference>
<comment type="cofactor">
    <cofactor evidence="1">
        <name>Mg(2+)</name>
        <dbReference type="ChEBI" id="CHEBI:18420"/>
    </cofactor>
</comment>
<dbReference type="AlphaFoldDB" id="A0A1G2BVJ3"/>
<evidence type="ECO:0000313" key="4">
    <source>
        <dbReference type="EMBL" id="OGY93061.1"/>
    </source>
</evidence>
<dbReference type="PANTHER" id="PTHR43046:SF14">
    <property type="entry name" value="MUTT_NUDIX FAMILY PROTEIN"/>
    <property type="match status" value="1"/>
</dbReference>
<evidence type="ECO:0000256" key="1">
    <source>
        <dbReference type="ARBA" id="ARBA00001946"/>
    </source>
</evidence>
<dbReference type="InterPro" id="IPR000086">
    <property type="entry name" value="NUDIX_hydrolase_dom"/>
</dbReference>
<comment type="caution">
    <text evidence="4">The sequence shown here is derived from an EMBL/GenBank/DDBJ whole genome shotgun (WGS) entry which is preliminary data.</text>
</comment>
<evidence type="ECO:0000256" key="2">
    <source>
        <dbReference type="ARBA" id="ARBA00022801"/>
    </source>
</evidence>
<organism evidence="4 5">
    <name type="scientific">Candidatus Komeilibacteria bacterium RIFCSPLOWO2_02_FULL_48_11</name>
    <dbReference type="NCBI Taxonomy" id="1798553"/>
    <lineage>
        <taxon>Bacteria</taxon>
        <taxon>Candidatus Komeiliibacteriota</taxon>
    </lineage>
</organism>
<dbReference type="InterPro" id="IPR015797">
    <property type="entry name" value="NUDIX_hydrolase-like_dom_sf"/>
</dbReference>
<dbReference type="PANTHER" id="PTHR43046">
    <property type="entry name" value="GDP-MANNOSE MANNOSYL HYDROLASE"/>
    <property type="match status" value="1"/>
</dbReference>
<dbReference type="Proteomes" id="UP000178109">
    <property type="component" value="Unassembled WGS sequence"/>
</dbReference>
<protein>
    <recommendedName>
        <fullName evidence="3">Nudix hydrolase domain-containing protein</fullName>
    </recommendedName>
</protein>
<dbReference type="PROSITE" id="PS51462">
    <property type="entry name" value="NUDIX"/>
    <property type="match status" value="1"/>
</dbReference>
<dbReference type="CDD" id="cd03424">
    <property type="entry name" value="NUDIX_ADPRase_Nudt5_UGPPase_Nudt14"/>
    <property type="match status" value="1"/>
</dbReference>
<accession>A0A1G2BVJ3</accession>
<dbReference type="InterPro" id="IPR020084">
    <property type="entry name" value="NUDIX_hydrolase_CS"/>
</dbReference>
<sequence>MKIPEQAKRVFSGVIFDVYQWKQEMFDGTKATFEMLKRSNTIQIIATQGDKILLSHESQPTKKDFISLFGGRQEENETELKTAKREFLEETGMVSDNWELLKVYEPVHKIEWSIHLFVARNCKKVKEPELDSGEKIEIMKVDFDEFIDVALSEKFWGREIVEDVLRLKLEPEKLQEFRKKIFS</sequence>
<evidence type="ECO:0000259" key="3">
    <source>
        <dbReference type="PROSITE" id="PS51462"/>
    </source>
</evidence>
<reference evidence="4 5" key="1">
    <citation type="journal article" date="2016" name="Nat. Commun.">
        <title>Thousands of microbial genomes shed light on interconnected biogeochemical processes in an aquifer system.</title>
        <authorList>
            <person name="Anantharaman K."/>
            <person name="Brown C.T."/>
            <person name="Hug L.A."/>
            <person name="Sharon I."/>
            <person name="Castelle C.J."/>
            <person name="Probst A.J."/>
            <person name="Thomas B.C."/>
            <person name="Singh A."/>
            <person name="Wilkins M.J."/>
            <person name="Karaoz U."/>
            <person name="Brodie E.L."/>
            <person name="Williams K.H."/>
            <person name="Hubbard S.S."/>
            <person name="Banfield J.F."/>
        </authorList>
    </citation>
    <scope>NUCLEOTIDE SEQUENCE [LARGE SCALE GENOMIC DNA]</scope>
</reference>
<proteinExistence type="predicted"/>
<dbReference type="Gene3D" id="3.90.79.10">
    <property type="entry name" value="Nucleoside Triphosphate Pyrophosphohydrolase"/>
    <property type="match status" value="1"/>
</dbReference>
<dbReference type="GO" id="GO:0016787">
    <property type="term" value="F:hydrolase activity"/>
    <property type="evidence" value="ECO:0007669"/>
    <property type="project" value="UniProtKB-KW"/>
</dbReference>
<feature type="domain" description="Nudix hydrolase" evidence="3">
    <location>
        <begin position="35"/>
        <end position="163"/>
    </location>
</feature>